<keyword evidence="4" id="KW-0479">Metal-binding</keyword>
<dbReference type="GO" id="GO:0030976">
    <property type="term" value="F:thiamine pyrophosphate binding"/>
    <property type="evidence" value="ECO:0007669"/>
    <property type="project" value="InterPro"/>
</dbReference>
<dbReference type="EMBL" id="LAZR01000060">
    <property type="protein sequence ID" value="KKN97043.1"/>
    <property type="molecule type" value="Genomic_DNA"/>
</dbReference>
<keyword evidence="6" id="KW-0560">Oxidoreductase</keyword>
<comment type="cofactor">
    <cofactor evidence="1">
        <name>Mg(2+)</name>
        <dbReference type="ChEBI" id="CHEBI:18420"/>
    </cofactor>
</comment>
<feature type="domain" description="Pyruvate ferredoxin oxidoreductase beta subunit C-terminal" evidence="11">
    <location>
        <begin position="209"/>
        <end position="271"/>
    </location>
</feature>
<accession>A0A0F9XXD0</accession>
<keyword evidence="9" id="KW-0786">Thiamine pyrophosphate</keyword>
<dbReference type="Pfam" id="PF12367">
    <property type="entry name" value="PFO_beta_C"/>
    <property type="match status" value="1"/>
</dbReference>
<evidence type="ECO:0000259" key="10">
    <source>
        <dbReference type="Pfam" id="PF02775"/>
    </source>
</evidence>
<dbReference type="GO" id="GO:0016625">
    <property type="term" value="F:oxidoreductase activity, acting on the aldehyde or oxo group of donors, iron-sulfur protein as acceptor"/>
    <property type="evidence" value="ECO:0007669"/>
    <property type="project" value="UniProtKB-ARBA"/>
</dbReference>
<evidence type="ECO:0008006" key="13">
    <source>
        <dbReference type="Google" id="ProtNLM"/>
    </source>
</evidence>
<evidence type="ECO:0000256" key="4">
    <source>
        <dbReference type="ARBA" id="ARBA00022723"/>
    </source>
</evidence>
<keyword evidence="5" id="KW-0460">Magnesium</keyword>
<dbReference type="GO" id="GO:0051536">
    <property type="term" value="F:iron-sulfur cluster binding"/>
    <property type="evidence" value="ECO:0007669"/>
    <property type="project" value="UniProtKB-KW"/>
</dbReference>
<dbReference type="PANTHER" id="PTHR48084:SF4">
    <property type="entry name" value="2-OXOGLUTARATE OXIDOREDUCTASE SUBUNIT KORB"/>
    <property type="match status" value="1"/>
</dbReference>
<evidence type="ECO:0000256" key="2">
    <source>
        <dbReference type="ARBA" id="ARBA00001964"/>
    </source>
</evidence>
<evidence type="ECO:0000256" key="8">
    <source>
        <dbReference type="ARBA" id="ARBA00023014"/>
    </source>
</evidence>
<comment type="cofactor">
    <cofactor evidence="2">
        <name>thiamine diphosphate</name>
        <dbReference type="ChEBI" id="CHEBI:58937"/>
    </cofactor>
</comment>
<dbReference type="InterPro" id="IPR032686">
    <property type="entry name" value="PFO_beta_C"/>
</dbReference>
<proteinExistence type="predicted"/>
<dbReference type="InterPro" id="IPR011766">
    <property type="entry name" value="TPP_enzyme_TPP-bd"/>
</dbReference>
<evidence type="ECO:0000259" key="11">
    <source>
        <dbReference type="Pfam" id="PF12367"/>
    </source>
</evidence>
<dbReference type="InterPro" id="IPR011896">
    <property type="entry name" value="OFOB"/>
</dbReference>
<comment type="caution">
    <text evidence="12">The sequence shown here is derived from an EMBL/GenBank/DDBJ whole genome shotgun (WGS) entry which is preliminary data.</text>
</comment>
<dbReference type="InterPro" id="IPR029061">
    <property type="entry name" value="THDP-binding"/>
</dbReference>
<evidence type="ECO:0000256" key="5">
    <source>
        <dbReference type="ARBA" id="ARBA00022842"/>
    </source>
</evidence>
<name>A0A0F9XXD0_9ZZZZ</name>
<evidence type="ECO:0000313" key="12">
    <source>
        <dbReference type="EMBL" id="KKN97043.1"/>
    </source>
</evidence>
<dbReference type="GO" id="GO:0045333">
    <property type="term" value="P:cellular respiration"/>
    <property type="evidence" value="ECO:0007669"/>
    <property type="project" value="UniProtKB-ARBA"/>
</dbReference>
<dbReference type="Gene3D" id="3.40.50.970">
    <property type="match status" value="1"/>
</dbReference>
<dbReference type="CDD" id="cd03375">
    <property type="entry name" value="TPP_OGFOR"/>
    <property type="match status" value="1"/>
</dbReference>
<reference evidence="12" key="1">
    <citation type="journal article" date="2015" name="Nature">
        <title>Complex archaea that bridge the gap between prokaryotes and eukaryotes.</title>
        <authorList>
            <person name="Spang A."/>
            <person name="Saw J.H."/>
            <person name="Jorgensen S.L."/>
            <person name="Zaremba-Niedzwiedzka K."/>
            <person name="Martijn J."/>
            <person name="Lind A.E."/>
            <person name="van Eijk R."/>
            <person name="Schleper C."/>
            <person name="Guy L."/>
            <person name="Ettema T.J."/>
        </authorList>
    </citation>
    <scope>NUCLEOTIDE SEQUENCE</scope>
</reference>
<gene>
    <name evidence="12" type="ORF">LCGC14_0160000</name>
</gene>
<keyword evidence="7" id="KW-0408">Iron</keyword>
<protein>
    <recommendedName>
        <fullName evidence="13">Thiamine pyrophosphate enzyme TPP-binding domain-containing protein</fullName>
    </recommendedName>
</protein>
<evidence type="ECO:0000256" key="1">
    <source>
        <dbReference type="ARBA" id="ARBA00001946"/>
    </source>
</evidence>
<dbReference type="GO" id="GO:0046872">
    <property type="term" value="F:metal ion binding"/>
    <property type="evidence" value="ECO:0007669"/>
    <property type="project" value="UniProtKB-KW"/>
</dbReference>
<dbReference type="AlphaFoldDB" id="A0A0F9XXD0"/>
<keyword evidence="8" id="KW-0411">Iron-sulfur</keyword>
<dbReference type="PANTHER" id="PTHR48084">
    <property type="entry name" value="2-OXOGLUTARATE OXIDOREDUCTASE SUBUNIT KORB-RELATED"/>
    <property type="match status" value="1"/>
</dbReference>
<evidence type="ECO:0000256" key="6">
    <source>
        <dbReference type="ARBA" id="ARBA00023002"/>
    </source>
</evidence>
<dbReference type="InterPro" id="IPR051457">
    <property type="entry name" value="2-oxoacid:Fd_oxidoreductase"/>
</dbReference>
<evidence type="ECO:0000256" key="3">
    <source>
        <dbReference type="ARBA" id="ARBA00001966"/>
    </source>
</evidence>
<feature type="domain" description="Thiamine pyrophosphate enzyme TPP-binding" evidence="10">
    <location>
        <begin position="50"/>
        <end position="198"/>
    </location>
</feature>
<sequence length="290" mass="32591">MKAENLKTKEEITWCPGCPDNGILSAAREAMADLVNEGKIQAKDVVIVTGIGCHAKIYDYINVNGFYGIHGRVLPVCLGTKISNRQLTVIGFGGDGDTYAEGISHFIHASRYNTDITMIVHNNQVFSLTTGQATPTSEKGFTGASTPFGVAETPLNPIAMALESQASFVARGYALDILHLKNLIKEAINHKGFSFIDVLQPCIIFHNVIPYFQKNIYKIGSQNHDSKNLREALKKSKEWDYGFDKNKRVPIGVFYKKERAIFEDQWPHFKKPWHTVKRKIEWKAVTNEFK</sequence>
<comment type="cofactor">
    <cofactor evidence="3">
        <name>[4Fe-4S] cluster</name>
        <dbReference type="ChEBI" id="CHEBI:49883"/>
    </cofactor>
</comment>
<evidence type="ECO:0000256" key="9">
    <source>
        <dbReference type="ARBA" id="ARBA00023052"/>
    </source>
</evidence>
<dbReference type="Pfam" id="PF02775">
    <property type="entry name" value="TPP_enzyme_C"/>
    <property type="match status" value="1"/>
</dbReference>
<dbReference type="NCBIfam" id="TIGR02177">
    <property type="entry name" value="PorB_KorB"/>
    <property type="match status" value="1"/>
</dbReference>
<organism evidence="12">
    <name type="scientific">marine sediment metagenome</name>
    <dbReference type="NCBI Taxonomy" id="412755"/>
    <lineage>
        <taxon>unclassified sequences</taxon>
        <taxon>metagenomes</taxon>
        <taxon>ecological metagenomes</taxon>
    </lineage>
</organism>
<evidence type="ECO:0000256" key="7">
    <source>
        <dbReference type="ARBA" id="ARBA00023004"/>
    </source>
</evidence>
<dbReference type="SUPFAM" id="SSF52518">
    <property type="entry name" value="Thiamin diphosphate-binding fold (THDP-binding)"/>
    <property type="match status" value="1"/>
</dbReference>